<gene>
    <name evidence="2" type="ORF">TR88101</name>
</gene>
<organism evidence="2">
    <name type="scientific">Schistocephalus solidus</name>
    <name type="common">Tapeworm</name>
    <dbReference type="NCBI Taxonomy" id="70667"/>
    <lineage>
        <taxon>Eukaryota</taxon>
        <taxon>Metazoa</taxon>
        <taxon>Spiralia</taxon>
        <taxon>Lophotrochozoa</taxon>
        <taxon>Platyhelminthes</taxon>
        <taxon>Cestoda</taxon>
        <taxon>Eucestoda</taxon>
        <taxon>Diphyllobothriidea</taxon>
        <taxon>Diphyllobothriidae</taxon>
        <taxon>Schistocephalus</taxon>
    </lineage>
</organism>
<accession>A0A0X3Q5J7</accession>
<reference evidence="2" key="1">
    <citation type="submission" date="2016-01" db="EMBL/GenBank/DDBJ databases">
        <title>Reference transcriptome for the parasite Schistocephalus solidus: insights into the molecular evolution of parasitism.</title>
        <authorList>
            <person name="Hebert F.O."/>
            <person name="Grambauer S."/>
            <person name="Barber I."/>
            <person name="Landry C.R."/>
            <person name="Aubin-Horth N."/>
        </authorList>
    </citation>
    <scope>NUCLEOTIDE SEQUENCE</scope>
</reference>
<dbReference type="EMBL" id="GEEE01014998">
    <property type="protein sequence ID" value="JAP48227.1"/>
    <property type="molecule type" value="Transcribed_RNA"/>
</dbReference>
<sequence>MAYYAASELSEPAAPLTSSIILHESPESEIPFSTPEMPAESAELVGGANAVHGTVLGALRDFCLETQVLLTSAKTLFYKLRPFHPELPKDIQTVAYASCMHQ</sequence>
<feature type="region of interest" description="Disordered" evidence="1">
    <location>
        <begin position="1"/>
        <end position="20"/>
    </location>
</feature>
<protein>
    <submittedName>
        <fullName evidence="2">Uncharacterized protein</fullName>
    </submittedName>
</protein>
<evidence type="ECO:0000313" key="2">
    <source>
        <dbReference type="EMBL" id="JAP57527.1"/>
    </source>
</evidence>
<proteinExistence type="predicted"/>
<name>A0A0X3Q5J7_SCHSO</name>
<dbReference type="EMBL" id="GEEE01021116">
    <property type="protein sequence ID" value="JAP42109.1"/>
    <property type="molecule type" value="Transcribed_RNA"/>
</dbReference>
<evidence type="ECO:0000256" key="1">
    <source>
        <dbReference type="SAM" id="MobiDB-lite"/>
    </source>
</evidence>
<dbReference type="EMBL" id="GEEE01005698">
    <property type="protein sequence ID" value="JAP57527.1"/>
    <property type="molecule type" value="Transcribed_RNA"/>
</dbReference>
<dbReference type="AlphaFoldDB" id="A0A0X3Q5J7"/>